<evidence type="ECO:0000313" key="2">
    <source>
        <dbReference type="Proteomes" id="UP000789702"/>
    </source>
</evidence>
<protein>
    <submittedName>
        <fullName evidence="1">15362_t:CDS:1</fullName>
    </submittedName>
</protein>
<dbReference type="Proteomes" id="UP000789702">
    <property type="component" value="Unassembled WGS sequence"/>
</dbReference>
<dbReference type="EMBL" id="CAJVPU010004601">
    <property type="protein sequence ID" value="CAG8535471.1"/>
    <property type="molecule type" value="Genomic_DNA"/>
</dbReference>
<sequence length="115" mass="13443">MSVFRNLEDKFQLPKGWALPRNTRFGKKGVKNKIKIKVVSILKQPFLNSNLNPKDKLMAKEMYEELLRFAHSLTQSKTGLDDTQENLTRKKQSLSLKLLKQQALHQIPKIRVREN</sequence>
<organism evidence="1 2">
    <name type="scientific">Dentiscutata heterogama</name>
    <dbReference type="NCBI Taxonomy" id="1316150"/>
    <lineage>
        <taxon>Eukaryota</taxon>
        <taxon>Fungi</taxon>
        <taxon>Fungi incertae sedis</taxon>
        <taxon>Mucoromycota</taxon>
        <taxon>Glomeromycotina</taxon>
        <taxon>Glomeromycetes</taxon>
        <taxon>Diversisporales</taxon>
        <taxon>Gigasporaceae</taxon>
        <taxon>Dentiscutata</taxon>
    </lineage>
</organism>
<accession>A0ACA9LMX3</accession>
<name>A0ACA9LMX3_9GLOM</name>
<keyword evidence="2" id="KW-1185">Reference proteome</keyword>
<reference evidence="1" key="1">
    <citation type="submission" date="2021-06" db="EMBL/GenBank/DDBJ databases">
        <authorList>
            <person name="Kallberg Y."/>
            <person name="Tangrot J."/>
            <person name="Rosling A."/>
        </authorList>
    </citation>
    <scope>NUCLEOTIDE SEQUENCE</scope>
    <source>
        <strain evidence="1">IL203A</strain>
    </source>
</reference>
<proteinExistence type="predicted"/>
<gene>
    <name evidence="1" type="ORF">DHETER_LOCUS4561</name>
</gene>
<comment type="caution">
    <text evidence="1">The sequence shown here is derived from an EMBL/GenBank/DDBJ whole genome shotgun (WGS) entry which is preliminary data.</text>
</comment>
<evidence type="ECO:0000313" key="1">
    <source>
        <dbReference type="EMBL" id="CAG8535471.1"/>
    </source>
</evidence>